<dbReference type="EMBL" id="BSVB01000001">
    <property type="protein sequence ID" value="GMA93913.1"/>
    <property type="molecule type" value="Genomic_DNA"/>
</dbReference>
<reference evidence="4" key="1">
    <citation type="journal article" date="2019" name="Int. J. Syst. Evol. Microbiol.">
        <title>The Global Catalogue of Microorganisms (GCM) 10K type strain sequencing project: providing services to taxonomists for standard genome sequencing and annotation.</title>
        <authorList>
            <consortium name="The Broad Institute Genomics Platform"/>
            <consortium name="The Broad Institute Genome Sequencing Center for Infectious Disease"/>
            <person name="Wu L."/>
            <person name="Ma J."/>
        </authorList>
    </citation>
    <scope>NUCLEOTIDE SEQUENCE [LARGE SCALE GENOMIC DNA]</scope>
    <source>
        <strain evidence="4">NBRC 108894</strain>
    </source>
</reference>
<evidence type="ECO:0000313" key="3">
    <source>
        <dbReference type="EMBL" id="GMA93913.1"/>
    </source>
</evidence>
<dbReference type="PANTHER" id="PTHR35848">
    <property type="entry name" value="OXALATE-BINDING PROTEIN"/>
    <property type="match status" value="1"/>
</dbReference>
<accession>A0ABQ6JZZ8</accession>
<dbReference type="PANTHER" id="PTHR35848:SF6">
    <property type="entry name" value="CUPIN TYPE-2 DOMAIN-CONTAINING PROTEIN"/>
    <property type="match status" value="1"/>
</dbReference>
<dbReference type="InterPro" id="IPR013096">
    <property type="entry name" value="Cupin_2"/>
</dbReference>
<protein>
    <submittedName>
        <fullName evidence="3">Cupin 2 domain-containing protein</fullName>
    </submittedName>
</protein>
<evidence type="ECO:0000256" key="1">
    <source>
        <dbReference type="ARBA" id="ARBA00022723"/>
    </source>
</evidence>
<organism evidence="3 4">
    <name type="scientific">Pseudolysinimonas kribbensis</name>
    <dbReference type="NCBI Taxonomy" id="433641"/>
    <lineage>
        <taxon>Bacteria</taxon>
        <taxon>Bacillati</taxon>
        <taxon>Actinomycetota</taxon>
        <taxon>Actinomycetes</taxon>
        <taxon>Micrococcales</taxon>
        <taxon>Microbacteriaceae</taxon>
        <taxon>Pseudolysinimonas</taxon>
    </lineage>
</organism>
<dbReference type="Gene3D" id="2.60.120.10">
    <property type="entry name" value="Jelly Rolls"/>
    <property type="match status" value="1"/>
</dbReference>
<proteinExistence type="predicted"/>
<gene>
    <name evidence="3" type="ORF">GCM10025881_07370</name>
</gene>
<dbReference type="Proteomes" id="UP001157034">
    <property type="component" value="Unassembled WGS sequence"/>
</dbReference>
<dbReference type="RefSeq" id="WP_284252913.1">
    <property type="nucleotide sequence ID" value="NZ_BAAAQO010000003.1"/>
</dbReference>
<dbReference type="InterPro" id="IPR014710">
    <property type="entry name" value="RmlC-like_jellyroll"/>
</dbReference>
<sequence length="124" mass="13551">MAHVLQLSDLVGAGRRSRTARFEGADFDAGTSFFAVDDDPGQGVGLHWHPYSETWIVLEGEVTFRLGDGFGEEADTDIAEQRATPGTVVVAPARQHHGFRNTGTGILRMVCIHASPRIIQYDLE</sequence>
<keyword evidence="1" id="KW-0479">Metal-binding</keyword>
<comment type="caution">
    <text evidence="3">The sequence shown here is derived from an EMBL/GenBank/DDBJ whole genome shotgun (WGS) entry which is preliminary data.</text>
</comment>
<dbReference type="Pfam" id="PF07883">
    <property type="entry name" value="Cupin_2"/>
    <property type="match status" value="1"/>
</dbReference>
<feature type="domain" description="Cupin type-2" evidence="2">
    <location>
        <begin position="38"/>
        <end position="112"/>
    </location>
</feature>
<evidence type="ECO:0000313" key="4">
    <source>
        <dbReference type="Proteomes" id="UP001157034"/>
    </source>
</evidence>
<evidence type="ECO:0000259" key="2">
    <source>
        <dbReference type="Pfam" id="PF07883"/>
    </source>
</evidence>
<name>A0ABQ6JZZ8_9MICO</name>
<dbReference type="SUPFAM" id="SSF51182">
    <property type="entry name" value="RmlC-like cupins"/>
    <property type="match status" value="1"/>
</dbReference>
<keyword evidence="4" id="KW-1185">Reference proteome</keyword>
<dbReference type="InterPro" id="IPR011051">
    <property type="entry name" value="RmlC_Cupin_sf"/>
</dbReference>
<dbReference type="InterPro" id="IPR051610">
    <property type="entry name" value="GPI/OXD"/>
</dbReference>